<accession>A0A2V0P7N6</accession>
<organism evidence="3 4">
    <name type="scientific">Raphidocelis subcapitata</name>
    <dbReference type="NCBI Taxonomy" id="307507"/>
    <lineage>
        <taxon>Eukaryota</taxon>
        <taxon>Viridiplantae</taxon>
        <taxon>Chlorophyta</taxon>
        <taxon>core chlorophytes</taxon>
        <taxon>Chlorophyceae</taxon>
        <taxon>CS clade</taxon>
        <taxon>Sphaeropleales</taxon>
        <taxon>Selenastraceae</taxon>
        <taxon>Raphidocelis</taxon>
    </lineage>
</organism>
<dbReference type="EMBL" id="BDRX01000037">
    <property type="protein sequence ID" value="GBF93105.1"/>
    <property type="molecule type" value="Genomic_DNA"/>
</dbReference>
<gene>
    <name evidence="3" type="ORF">Rsub_05716</name>
</gene>
<keyword evidence="2" id="KW-0812">Transmembrane</keyword>
<keyword evidence="4" id="KW-1185">Reference proteome</keyword>
<evidence type="ECO:0000256" key="1">
    <source>
        <dbReference type="SAM" id="MobiDB-lite"/>
    </source>
</evidence>
<evidence type="ECO:0000256" key="2">
    <source>
        <dbReference type="SAM" id="Phobius"/>
    </source>
</evidence>
<evidence type="ECO:0000313" key="4">
    <source>
        <dbReference type="Proteomes" id="UP000247498"/>
    </source>
</evidence>
<protein>
    <submittedName>
        <fullName evidence="3">Uncharacterized protein</fullName>
    </submittedName>
</protein>
<reference evidence="3 4" key="1">
    <citation type="journal article" date="2018" name="Sci. Rep.">
        <title>Raphidocelis subcapitata (=Pseudokirchneriella subcapitata) provides an insight into genome evolution and environmental adaptations in the Sphaeropleales.</title>
        <authorList>
            <person name="Suzuki S."/>
            <person name="Yamaguchi H."/>
            <person name="Nakajima N."/>
            <person name="Kawachi M."/>
        </authorList>
    </citation>
    <scope>NUCLEOTIDE SEQUENCE [LARGE SCALE GENOMIC DNA]</scope>
    <source>
        <strain evidence="3 4">NIES-35</strain>
    </source>
</reference>
<comment type="caution">
    <text evidence="3">The sequence shown here is derived from an EMBL/GenBank/DDBJ whole genome shotgun (WGS) entry which is preliminary data.</text>
</comment>
<dbReference type="InParanoid" id="A0A2V0P7N6"/>
<dbReference type="AlphaFoldDB" id="A0A2V0P7N6"/>
<sequence>MQRTALPRDTLPSASAPLTLRPLPQPRCALTDLAPQNQRKRMRRVEVILPPPPPPKPDVNLPPLPQGMLIGDAPILLGSGRRQDSGAAGRSAGAALAALLAGGALALVL</sequence>
<dbReference type="Proteomes" id="UP000247498">
    <property type="component" value="Unassembled WGS sequence"/>
</dbReference>
<feature type="region of interest" description="Disordered" evidence="1">
    <location>
        <begin position="1"/>
        <end position="28"/>
    </location>
</feature>
<name>A0A2V0P7N6_9CHLO</name>
<evidence type="ECO:0000313" key="3">
    <source>
        <dbReference type="EMBL" id="GBF93105.1"/>
    </source>
</evidence>
<keyword evidence="2" id="KW-1133">Transmembrane helix</keyword>
<keyword evidence="2" id="KW-0472">Membrane</keyword>
<proteinExistence type="predicted"/>
<feature type="transmembrane region" description="Helical" evidence="2">
    <location>
        <begin position="87"/>
        <end position="108"/>
    </location>
</feature>